<feature type="compositionally biased region" description="Basic and acidic residues" evidence="2">
    <location>
        <begin position="940"/>
        <end position="949"/>
    </location>
</feature>
<feature type="compositionally biased region" description="Polar residues" evidence="2">
    <location>
        <begin position="1848"/>
        <end position="1860"/>
    </location>
</feature>
<reference evidence="3" key="2">
    <citation type="submission" date="2011-03" db="EMBL/GenBank/DDBJ databases">
        <title>Comparative genomics and transcriptomics of Neospora caninum and Toxoplasma gondii.</title>
        <authorList>
            <person name="Reid A.J."/>
            <person name="Sohal A."/>
            <person name="Harris D."/>
            <person name="Quail M."/>
            <person name="Sanders M."/>
            <person name="Berriman M."/>
            <person name="Wastling J.M."/>
            <person name="Pain A."/>
        </authorList>
    </citation>
    <scope>NUCLEOTIDE SEQUENCE</scope>
    <source>
        <strain evidence="3">Liverpool</strain>
    </source>
</reference>
<feature type="compositionally biased region" description="Polar residues" evidence="2">
    <location>
        <begin position="2783"/>
        <end position="2793"/>
    </location>
</feature>
<feature type="compositionally biased region" description="Basic and acidic residues" evidence="2">
    <location>
        <begin position="320"/>
        <end position="332"/>
    </location>
</feature>
<feature type="compositionally biased region" description="Basic and acidic residues" evidence="2">
    <location>
        <begin position="1828"/>
        <end position="1845"/>
    </location>
</feature>
<feature type="compositionally biased region" description="Basic and acidic residues" evidence="2">
    <location>
        <begin position="1160"/>
        <end position="1172"/>
    </location>
</feature>
<feature type="compositionally biased region" description="Low complexity" evidence="2">
    <location>
        <begin position="2723"/>
        <end position="2737"/>
    </location>
</feature>
<feature type="compositionally biased region" description="Polar residues" evidence="2">
    <location>
        <begin position="36"/>
        <end position="51"/>
    </location>
</feature>
<dbReference type="OrthoDB" id="332452at2759"/>
<feature type="compositionally biased region" description="Basic and acidic residues" evidence="2">
    <location>
        <begin position="2820"/>
        <end position="2832"/>
    </location>
</feature>
<feature type="compositionally biased region" description="Low complexity" evidence="2">
    <location>
        <begin position="2513"/>
        <end position="2524"/>
    </location>
</feature>
<keyword evidence="1" id="KW-0175">Coiled coil</keyword>
<organism evidence="3 5">
    <name type="scientific">Neospora caninum (strain Liverpool)</name>
    <dbReference type="NCBI Taxonomy" id="572307"/>
    <lineage>
        <taxon>Eukaryota</taxon>
        <taxon>Sar</taxon>
        <taxon>Alveolata</taxon>
        <taxon>Apicomplexa</taxon>
        <taxon>Conoidasida</taxon>
        <taxon>Coccidia</taxon>
        <taxon>Eucoccidiorida</taxon>
        <taxon>Eimeriorina</taxon>
        <taxon>Sarcocystidae</taxon>
        <taxon>Neospora</taxon>
    </lineage>
</organism>
<feature type="compositionally biased region" description="Low complexity" evidence="2">
    <location>
        <begin position="902"/>
        <end position="919"/>
    </location>
</feature>
<feature type="compositionally biased region" description="Basic and acidic residues" evidence="2">
    <location>
        <begin position="1492"/>
        <end position="1507"/>
    </location>
</feature>
<dbReference type="EMBL" id="LN714481">
    <property type="protein sequence ID" value="CEL66133.1"/>
    <property type="molecule type" value="Genomic_DNA"/>
</dbReference>
<protein>
    <submittedName>
        <fullName evidence="3">Uncharacterized protein</fullName>
    </submittedName>
</protein>
<feature type="compositionally biased region" description="Low complexity" evidence="2">
    <location>
        <begin position="407"/>
        <end position="419"/>
    </location>
</feature>
<feature type="compositionally biased region" description="Low complexity" evidence="2">
    <location>
        <begin position="730"/>
        <end position="741"/>
    </location>
</feature>
<feature type="compositionally biased region" description="Low complexity" evidence="2">
    <location>
        <begin position="2287"/>
        <end position="2300"/>
    </location>
</feature>
<reference evidence="4" key="4">
    <citation type="journal article" date="2015" name="PLoS ONE">
        <title>Comprehensive Evaluation of Toxoplasma gondii VEG and Neospora caninum LIV Genomes with Tachyzoite Stage Transcriptome and Proteome Defines Novel Transcript Features.</title>
        <authorList>
            <person name="Ramaprasad A."/>
            <person name="Mourier T."/>
            <person name="Naeem R."/>
            <person name="Malas T.B."/>
            <person name="Moussa E."/>
            <person name="Panigrahi A."/>
            <person name="Vermont S.J."/>
            <person name="Otto T.D."/>
            <person name="Wastling J."/>
            <person name="Pain A."/>
        </authorList>
    </citation>
    <scope>NUCLEOTIDE SEQUENCE</scope>
    <source>
        <strain evidence="4">Liverpool</strain>
    </source>
</reference>
<dbReference type="GeneID" id="13443932"/>
<feature type="region of interest" description="Disordered" evidence="2">
    <location>
        <begin position="1458"/>
        <end position="1870"/>
    </location>
</feature>
<feature type="region of interest" description="Disordered" evidence="2">
    <location>
        <begin position="2430"/>
        <end position="2462"/>
    </location>
</feature>
<feature type="region of interest" description="Disordered" evidence="2">
    <location>
        <begin position="855"/>
        <end position="976"/>
    </location>
</feature>
<feature type="coiled-coil region" evidence="1">
    <location>
        <begin position="1886"/>
        <end position="1913"/>
    </location>
</feature>
<feature type="compositionally biased region" description="Acidic residues" evidence="2">
    <location>
        <begin position="1987"/>
        <end position="2003"/>
    </location>
</feature>
<feature type="region of interest" description="Disordered" evidence="2">
    <location>
        <begin position="683"/>
        <end position="799"/>
    </location>
</feature>
<reference evidence="3" key="1">
    <citation type="submission" date="2011-02" db="EMBL/GenBank/DDBJ databases">
        <authorList>
            <person name="Aslett M."/>
        </authorList>
    </citation>
    <scope>NUCLEOTIDE SEQUENCE</scope>
    <source>
        <strain evidence="3">Liverpool</strain>
    </source>
</reference>
<feature type="region of interest" description="Disordered" evidence="2">
    <location>
        <begin position="447"/>
        <end position="536"/>
    </location>
</feature>
<feature type="compositionally biased region" description="Basic residues" evidence="2">
    <location>
        <begin position="305"/>
        <end position="318"/>
    </location>
</feature>
<feature type="region of interest" description="Disordered" evidence="2">
    <location>
        <begin position="2101"/>
        <end position="2179"/>
    </location>
</feature>
<evidence type="ECO:0000313" key="3">
    <source>
        <dbReference type="EMBL" id="CBZ52167.1"/>
    </source>
</evidence>
<feature type="compositionally biased region" description="Basic and acidic residues" evidence="2">
    <location>
        <begin position="1766"/>
        <end position="1775"/>
    </location>
</feature>
<sequence>MEGAAPPGFRPVGGKEDQEGSAGPIGSSFAPLSLQFPVSPSIWSETTSSASLGMPPGSPPQPGMGQTTQAAAPEGGDAFARSGSSDRTPAPRPPFECDGDPPPSTSPGHPPPDRSAGPSHPSPVSRFGTRPAPPDSPSASGVSTSHPPPSPASRETLEPRRATAANVASASAALNPSGASPPGVFPPDGSRGGAGDLPSEDSRVGQALPSLNSASSGAEPAAGREAGCSPRPAGGQADASNDRSRPGASEIPQGARPPPARQAGPHPAPKVAAALRKLGVSELPQISSDLADGGGEAGRSGRGERRQRRTQMHAKGLFKRLQDGVRGREAEASHTASGGAQNERERGDAKKASGCQGRSAQKNEAPRKSPGASARTASGQWMARPGASPWDRTAGAHLAGQQGGAPGAVAAGLSAGPLPTAGFPLGAPNTATSVGGFAEQASNVSYPLPVGAASAGPRYPSEVYGGVATPSRQGGDGQRNPTKGAPDSQRRKNAGGGPEGGDRWGDGRQPPLPGQGVDAGFAGDGGRSPLEAPPTSIVRDLWIEQFGPADGEEKTAEQAMAMSAWRVTWVDGTWKVHTATFEPKPTRDPYPLAATEACTNFALRLYRAFRETYTHTQQGAGAPPRLPALGHLLGCGAGRGAFPGGPADGLKAKMWSVEELQRLHQHVTTAAFAALGSGAMGGSEMTGLGGQQPPRDRPFGAFLHLPNASPGGGGAVDGAVDLRAGPVNQSSSSVSSAAPSSKTAFSPSQPTSHPGGFSSANAKFPLPGAGQNSGVPDSRGFGGLHAFAGTPARAPGRQGIQEHTAYACKPPSHVTALASGQALPVSGGGVFPAVGLPSDGGFQSHFYSSFPMSGDAGGLQRSAPPFLSGGSSGDEQAQGHQLPGELRSMDSNPWLLPAGDTSIPPGSRSSASSADTSAPSLPPSLVGTLDDAGGASGLHAFDKGGKRAESPFPPCPRVRRGAAVSVSGTPRGGPPPWGVNSHVAAALSAAAAKRTAEEQSLLEEARRDAEREALLSKLLGEDDDACGQSALSMRAHRLLIAAPKLGDGGGRFEEKVTRGREAKDQKADVTVGEEGDAREERSVASRHLAATRDRTRERLEDIERTSDWGLPPGENARAAPTGRIKREGRQRVDGGESAGDERHQADKTAESGVGLSRGGVRRDAGEETERSRSPRQRSVFRGMAAEQTDTRRKALCSLESSRDENSCGDENGQGGLRAPAAGMQAEGEGGAAGEDAPSVAADQAETSRISVPPAAGEGEATETTFREAQRPETFVFEPGNTGLILVELSEQEEGSDATEDDALDGSPSACLAGVLGDTDGTSPEGDELLPWESPDKTRLLLESVSHRAAELSETASEAFGADQSARDASLLRDLEPFLRLEERNPYFDARETHKNLLSGCALSCASVFNVQKIVDRLRLQDKRRPEERARLVRVAAEQSQGARSRLGAVLSELAALEREGPDDGGGEGEDSKEAQSGKELKDPSESATSKPESSRDATAEREAEHGQGRPAPGALVKSEAGRPADHGGPDKAREGLPEAPPAAASADRARGPPSSHVDGLPGPGSACDPQQEKTTSAPASDASSRVCSPGEGTGVSTRGFEEPPATKQAGDAAPSDRPSLAADGVLQKEASKEKGVDGDVGATQTFLDSTGSPQDGERLRNSVQRLPARAGPQEKAANTGLTPDGDQRQCAVEGCPSSDKEGGNEDGFAAGGDPAAAAELRGAASAPDREKQLAEALTGDPQREAPASSPGTAGPPSLRTEGTEIGGEHTLEDARGPLASPHEVAEGPGEAAPGQPPASSCPSLAVSVRDCTQGGKKPTASPYSLLVKTEEDCAKDSPRQDEGGKESATPTPRASPSTSRGVGARGSVGERQLEAKRVCASYATRRAQKRKRLELLSSSCEEIEKRLRRLSDTFPWLPVLNEAFFSAESKGGIRGPPGVHGLDDGAFREGAKADGQFASRLCGAAGVFETMGRGLDGALKDASIPSEGDESEDPDESEEDEEASLVPEDLWRARAAALAAAKAEQRALSDARAAAAAASAAAATAVAQSSRPCVMEPFRQASQRPFLATPAAMLPPGAVDSGTLASANGVRGHASPVPFSPCLGARASGVPEETEGSLAGSRRSSASTQSSRKRKGAFLDVPLADPMPGNQSLPSSAGSRGSFWAGRETPQGDVWAGWPAGGPLAADAWILASTAGGVQSQDPLRSMKRVAGHGTDKSTFWSGAGAAESCPGGELGPGASWGSGAEAAGGDRSPRGKGAVGHAGGRRQKASAGPSQTSGERDRRRSSVASSVTSSVSATRGGSGLPASGRRGECAGSVEMLEGSDAASEATSRSSSILMGPPSPLRPTCQYNPAGAYPSSPARSHASSHASAFQTHASREGGSETRASWQSLQHAPVGGTGNPMAADASGAPGDERAFSYAEEGDRVGARSVAVGGPPSANGGGRSRLVGSTPAQPRGYPAHPFAAHASGFGASPAALPSNYGDVDGLPTGLPFPGTPAAGSATPLQGGYPVSDPSAGGSSSRAGGMGFSGMLTPGHGPETPHMSGRMANFSPFFSGDRGHAAGDHAQLVKGSPSTPSAPGMQVQSGPSLSPWVDQNSSQHTGGSSVHPELEGFGAPDDLSSKQASMAPLGAAHLADHRQPYAFHGGGNVNLAAIGPDPLQGKDALPDHPTRVRDVAGAKTGASAGEGKAPRKRKPKAKKEEKGHPAAGDQIVSQRGPQEANACSSVADVAPPSVSPQKTVSGRGEAGGYDHSACPQAREGGGEKSWSKDSPSNPDVSVAPSVGSQASCSPCNLSPARVSAGGTAGAEVGSGSPAVPMPEDTHDAQRKTPIEKKRRSKRGSENRGACGPSPTGESDGSGRFWRAAPAEGAAATPSRRKAPPGTVSGSKT</sequence>
<dbReference type="EMBL" id="FR823388">
    <property type="protein sequence ID" value="CBZ52167.1"/>
    <property type="molecule type" value="Genomic_DNA"/>
</dbReference>
<feature type="region of interest" description="Disordered" evidence="2">
    <location>
        <begin position="1290"/>
        <end position="1334"/>
    </location>
</feature>
<evidence type="ECO:0000313" key="5">
    <source>
        <dbReference type="Proteomes" id="UP000007494"/>
    </source>
</evidence>
<evidence type="ECO:0000256" key="1">
    <source>
        <dbReference type="SAM" id="Coils"/>
    </source>
</evidence>
<feature type="compositionally biased region" description="Polar residues" evidence="2">
    <location>
        <begin position="2149"/>
        <end position="2159"/>
    </location>
</feature>
<feature type="compositionally biased region" description="Basic and acidic residues" evidence="2">
    <location>
        <begin position="1050"/>
        <end position="1067"/>
    </location>
</feature>
<feature type="compositionally biased region" description="Polar residues" evidence="2">
    <location>
        <begin position="2573"/>
        <end position="2605"/>
    </location>
</feature>
<feature type="region of interest" description="Disordered" evidence="2">
    <location>
        <begin position="2678"/>
        <end position="2889"/>
    </location>
</feature>
<feature type="compositionally biased region" description="Low complexity" evidence="2">
    <location>
        <begin position="2116"/>
        <end position="2130"/>
    </location>
</feature>
<feature type="compositionally biased region" description="Polar residues" evidence="2">
    <location>
        <begin position="1572"/>
        <end position="1586"/>
    </location>
</feature>
<feature type="compositionally biased region" description="Basic and acidic residues" evidence="2">
    <location>
        <begin position="1090"/>
        <end position="1106"/>
    </location>
</feature>
<feature type="region of interest" description="Disordered" evidence="2">
    <location>
        <begin position="1978"/>
        <end position="2007"/>
    </location>
</feature>
<feature type="region of interest" description="Disordered" evidence="2">
    <location>
        <begin position="1"/>
        <end position="434"/>
    </location>
</feature>
<proteinExistence type="predicted"/>
<feature type="region of interest" description="Disordered" evidence="2">
    <location>
        <begin position="2222"/>
        <end position="2416"/>
    </location>
</feature>
<dbReference type="VEuPathDB" id="ToxoDB:NCLIV_019560"/>
<feature type="region of interest" description="Disordered" evidence="2">
    <location>
        <begin position="2493"/>
        <end position="2623"/>
    </location>
</feature>
<feature type="compositionally biased region" description="Low complexity" evidence="2">
    <location>
        <begin position="1541"/>
        <end position="1555"/>
    </location>
</feature>
<feature type="compositionally biased region" description="Basic and acidic residues" evidence="2">
    <location>
        <begin position="1469"/>
        <end position="1484"/>
    </location>
</feature>
<dbReference type="RefSeq" id="XP_003882199.1">
    <property type="nucleotide sequence ID" value="XM_003882150.1"/>
</dbReference>
<dbReference type="InParanoid" id="F0VEM3"/>
<feature type="compositionally biased region" description="Low complexity" evidence="2">
    <location>
        <begin position="1706"/>
        <end position="1726"/>
    </location>
</feature>
<reference evidence="5" key="3">
    <citation type="journal article" date="2012" name="PLoS Pathog.">
        <title>Comparative genomics of the apicomplexan parasites Toxoplasma gondii and Neospora caninum: Coccidia differing in host range and transmission strategy.</title>
        <authorList>
            <person name="Reid A.J."/>
            <person name="Vermont S.J."/>
            <person name="Cotton J.A."/>
            <person name="Harris D."/>
            <person name="Hill-Cawthorne G.A."/>
            <person name="Konen-Waisman S."/>
            <person name="Latham S.M."/>
            <person name="Mourier T."/>
            <person name="Norton R."/>
            <person name="Quail M.A."/>
            <person name="Sanders M."/>
            <person name="Shanmugam D."/>
            <person name="Sohal A."/>
            <person name="Wasmuth J.D."/>
            <person name="Brunk B."/>
            <person name="Grigg M.E."/>
            <person name="Howard J.C."/>
            <person name="Parkinson J."/>
            <person name="Roos D.S."/>
            <person name="Trees A.J."/>
            <person name="Berriman M."/>
            <person name="Pain A."/>
            <person name="Wastling J.M."/>
        </authorList>
    </citation>
    <scope>NUCLEOTIDE SEQUENCE [LARGE SCALE GENOMIC DNA]</scope>
    <source>
        <strain evidence="5">Liverpool</strain>
    </source>
</reference>
<feature type="compositionally biased region" description="Basic and acidic residues" evidence="2">
    <location>
        <begin position="1124"/>
        <end position="1149"/>
    </location>
</feature>
<name>F0VEM3_NEOCL</name>
<feature type="compositionally biased region" description="Polar residues" evidence="2">
    <location>
        <begin position="1642"/>
        <end position="1653"/>
    </location>
</feature>
<keyword evidence="5" id="KW-1185">Reference proteome</keyword>
<dbReference type="OMA" id="WGVNSHV"/>
<dbReference type="Proteomes" id="UP000007494">
    <property type="component" value="Chromosome VIIa"/>
</dbReference>
<dbReference type="eggNOG" id="ENOG502R033">
    <property type="taxonomic scope" value="Eukaryota"/>
</dbReference>
<feature type="compositionally biased region" description="Pro residues" evidence="2">
    <location>
        <begin position="90"/>
        <end position="110"/>
    </location>
</feature>
<evidence type="ECO:0000313" key="4">
    <source>
        <dbReference type="EMBL" id="CEL66133.1"/>
    </source>
</evidence>
<gene>
    <name evidence="4" type="ORF">BN1204_019560</name>
    <name evidence="3" type="ORF">NCLIV_019560</name>
</gene>
<evidence type="ECO:0000256" key="2">
    <source>
        <dbReference type="SAM" id="MobiDB-lite"/>
    </source>
</evidence>
<feature type="compositionally biased region" description="Polar residues" evidence="2">
    <location>
        <begin position="742"/>
        <end position="752"/>
    </location>
</feature>
<accession>F0VEM3</accession>
<feature type="compositionally biased region" description="Low complexity" evidence="2">
    <location>
        <begin position="1745"/>
        <end position="1757"/>
    </location>
</feature>
<feature type="region of interest" description="Disordered" evidence="2">
    <location>
        <begin position="1046"/>
        <end position="1270"/>
    </location>
</feature>
<feature type="compositionally biased region" description="Acidic residues" evidence="2">
    <location>
        <begin position="1290"/>
        <end position="1303"/>
    </location>
</feature>
<feature type="compositionally biased region" description="Basic and acidic residues" evidence="2">
    <location>
        <begin position="1519"/>
        <end position="1536"/>
    </location>
</feature>
<feature type="compositionally biased region" description="Low complexity" evidence="2">
    <location>
        <begin position="2359"/>
        <end position="2376"/>
    </location>
</feature>
<feature type="compositionally biased region" description="Basic and acidic residues" evidence="2">
    <location>
        <begin position="342"/>
        <end position="351"/>
    </location>
</feature>
<feature type="compositionally biased region" description="Low complexity" evidence="2">
    <location>
        <begin position="162"/>
        <end position="173"/>
    </location>
</feature>